<dbReference type="InterPro" id="IPR002195">
    <property type="entry name" value="Dihydroorotase_CS"/>
</dbReference>
<comment type="catalytic activity">
    <reaction evidence="9 10">
        <text>(S)-dihydroorotate + H2O = N-carbamoyl-L-aspartate + H(+)</text>
        <dbReference type="Rhea" id="RHEA:24296"/>
        <dbReference type="ChEBI" id="CHEBI:15377"/>
        <dbReference type="ChEBI" id="CHEBI:15378"/>
        <dbReference type="ChEBI" id="CHEBI:30864"/>
        <dbReference type="ChEBI" id="CHEBI:32814"/>
        <dbReference type="EC" id="3.5.2.3"/>
    </reaction>
</comment>
<dbReference type="EC" id="3.5.2.3" evidence="4 9"/>
<dbReference type="Pfam" id="PF01979">
    <property type="entry name" value="Amidohydro_1"/>
    <property type="match status" value="1"/>
</dbReference>
<feature type="active site" evidence="9">
    <location>
        <position position="248"/>
    </location>
</feature>
<protein>
    <recommendedName>
        <fullName evidence="4 9">Dihydroorotase</fullName>
        <shortName evidence="9">DHOase</shortName>
        <ecNumber evidence="4 9">3.5.2.3</ecNumber>
    </recommendedName>
</protein>
<feature type="binding site" evidence="9">
    <location>
        <begin position="15"/>
        <end position="17"/>
    </location>
    <ligand>
        <name>substrate</name>
    </ligand>
</feature>
<evidence type="ECO:0000259" key="11">
    <source>
        <dbReference type="Pfam" id="PF01979"/>
    </source>
</evidence>
<evidence type="ECO:0000256" key="5">
    <source>
        <dbReference type="ARBA" id="ARBA00022723"/>
    </source>
</evidence>
<feature type="binding site" evidence="9">
    <location>
        <position position="137"/>
    </location>
    <ligand>
        <name>substrate</name>
    </ligand>
</feature>
<feature type="binding site" evidence="9">
    <location>
        <position position="175"/>
    </location>
    <ligand>
        <name>Zn(2+)</name>
        <dbReference type="ChEBI" id="CHEBI:29105"/>
        <label>2</label>
    </ligand>
</feature>
<dbReference type="PROSITE" id="PS00483">
    <property type="entry name" value="DIHYDROOROTASE_2"/>
    <property type="match status" value="1"/>
</dbReference>
<feature type="binding site" evidence="9">
    <location>
        <position position="15"/>
    </location>
    <ligand>
        <name>Zn(2+)</name>
        <dbReference type="ChEBI" id="CHEBI:29105"/>
        <label>1</label>
    </ligand>
</feature>
<reference evidence="12 13" key="1">
    <citation type="submission" date="2023-10" db="EMBL/GenBank/DDBJ databases">
        <title>Two novel species belonging to the OM43/NOR5 clade.</title>
        <authorList>
            <person name="Park M."/>
        </authorList>
    </citation>
    <scope>NUCLEOTIDE SEQUENCE [LARGE SCALE GENOMIC DNA]</scope>
    <source>
        <strain evidence="12 13">IMCC43200</strain>
    </source>
</reference>
<evidence type="ECO:0000256" key="1">
    <source>
        <dbReference type="ARBA" id="ARBA00002368"/>
    </source>
</evidence>
<comment type="cofactor">
    <cofactor evidence="9 10">
        <name>Zn(2+)</name>
        <dbReference type="ChEBI" id="CHEBI:29105"/>
    </cofactor>
    <text evidence="9 10">Binds 2 Zn(2+) ions per subunit.</text>
</comment>
<comment type="pathway">
    <text evidence="2 9 10">Pyrimidine metabolism; UMP biosynthesis via de novo pathway; (S)-dihydroorotate from bicarbonate: step 3/3.</text>
</comment>
<dbReference type="PANTHER" id="PTHR43137:SF1">
    <property type="entry name" value="DIHYDROOROTASE"/>
    <property type="match status" value="1"/>
</dbReference>
<evidence type="ECO:0000313" key="13">
    <source>
        <dbReference type="Proteomes" id="UP001626537"/>
    </source>
</evidence>
<keyword evidence="8 9" id="KW-0665">Pyrimidine biosynthesis</keyword>
<sequence>MDTLTLIRPDDWHSHLRDGPALTQTCADMARYMGRVIVMPNLVPPVTNTRLAAEYRQRILRSMHDASRQFDPLMTLYLTDGTSAQDIREAAATDWLAAVKLYPAGATTNSDAGVNSLEALYPVLATMEEVDLPLLVHGEVTDADIDIFDREAVFIGEHLAPIVERFPKLRVVLEHITTSDAVEFVKSSGPQVGATITAHHLRLNRNDMLVGGIKPHYYCLPILKRRQHQDALREAAICEDRSFFIGTDSAPHEQQAKESACGCAGVYTAHASLELYAEVFEDLNALDRLEDFASLRGPDFYRRPRNTEQVCLRRVSWKVPESIPLGEEQMVPLGAGESLRWQVIEAGAQ</sequence>
<comment type="subunit">
    <text evidence="9">Homodimer.</text>
</comment>
<evidence type="ECO:0000256" key="6">
    <source>
        <dbReference type="ARBA" id="ARBA00022801"/>
    </source>
</evidence>
<evidence type="ECO:0000256" key="10">
    <source>
        <dbReference type="RuleBase" id="RU003440"/>
    </source>
</evidence>
<dbReference type="CDD" id="cd01294">
    <property type="entry name" value="DHOase"/>
    <property type="match status" value="1"/>
</dbReference>
<feature type="binding site" evidence="9">
    <location>
        <position position="41"/>
    </location>
    <ligand>
        <name>substrate</name>
    </ligand>
</feature>
<feature type="domain" description="Amidohydrolase-related" evidence="11">
    <location>
        <begin position="11"/>
        <end position="307"/>
    </location>
</feature>
<evidence type="ECO:0000256" key="3">
    <source>
        <dbReference type="ARBA" id="ARBA00005631"/>
    </source>
</evidence>
<evidence type="ECO:0000313" key="12">
    <source>
        <dbReference type="EMBL" id="WOJ95213.1"/>
    </source>
</evidence>
<keyword evidence="13" id="KW-1185">Reference proteome</keyword>
<feature type="binding site" description="via carbamate group" evidence="9">
    <location>
        <position position="100"/>
    </location>
    <ligand>
        <name>Zn(2+)</name>
        <dbReference type="ChEBI" id="CHEBI:29105"/>
        <label>2</label>
    </ligand>
</feature>
<dbReference type="InterPro" id="IPR004721">
    <property type="entry name" value="DHOdimr"/>
</dbReference>
<feature type="binding site" evidence="9">
    <location>
        <position position="220"/>
    </location>
    <ligand>
        <name>substrate</name>
    </ligand>
</feature>
<dbReference type="Proteomes" id="UP001626537">
    <property type="component" value="Chromosome"/>
</dbReference>
<feature type="binding site" evidence="9">
    <location>
        <position position="264"/>
    </location>
    <ligand>
        <name>substrate</name>
    </ligand>
</feature>
<dbReference type="HAMAP" id="MF_00219">
    <property type="entry name" value="PyrC_classII"/>
    <property type="match status" value="1"/>
</dbReference>
<feature type="binding site" evidence="9">
    <location>
        <position position="137"/>
    </location>
    <ligand>
        <name>Zn(2+)</name>
        <dbReference type="ChEBI" id="CHEBI:29105"/>
        <label>2</label>
    </ligand>
</feature>
<organism evidence="12 13">
    <name type="scientific">Congregibacter variabilis</name>
    <dbReference type="NCBI Taxonomy" id="3081200"/>
    <lineage>
        <taxon>Bacteria</taxon>
        <taxon>Pseudomonadati</taxon>
        <taxon>Pseudomonadota</taxon>
        <taxon>Gammaproteobacteria</taxon>
        <taxon>Cellvibrionales</taxon>
        <taxon>Halieaceae</taxon>
        <taxon>Congregibacter</taxon>
    </lineage>
</organism>
<keyword evidence="7 9" id="KW-0862">Zinc</keyword>
<dbReference type="Gene3D" id="3.20.20.140">
    <property type="entry name" value="Metal-dependent hydrolases"/>
    <property type="match status" value="1"/>
</dbReference>
<feature type="binding site" evidence="9">
    <location>
        <position position="252"/>
    </location>
    <ligand>
        <name>substrate</name>
    </ligand>
</feature>
<proteinExistence type="inferred from homology"/>
<dbReference type="RefSeq" id="WP_407349848.1">
    <property type="nucleotide sequence ID" value="NZ_CP136864.1"/>
</dbReference>
<accession>A0ABZ0I902</accession>
<keyword evidence="6 9" id="KW-0378">Hydrolase</keyword>
<evidence type="ECO:0000256" key="9">
    <source>
        <dbReference type="HAMAP-Rule" id="MF_00219"/>
    </source>
</evidence>
<dbReference type="InterPro" id="IPR006680">
    <property type="entry name" value="Amidohydro-rel"/>
</dbReference>
<feature type="binding site" evidence="9">
    <location>
        <position position="248"/>
    </location>
    <ligand>
        <name>Zn(2+)</name>
        <dbReference type="ChEBI" id="CHEBI:29105"/>
        <label>1</label>
    </ligand>
</feature>
<evidence type="ECO:0000256" key="4">
    <source>
        <dbReference type="ARBA" id="ARBA00012860"/>
    </source>
</evidence>
<evidence type="ECO:0000256" key="2">
    <source>
        <dbReference type="ARBA" id="ARBA00004880"/>
    </source>
</evidence>
<feature type="binding site" description="via carbamate group" evidence="9">
    <location>
        <position position="100"/>
    </location>
    <ligand>
        <name>Zn(2+)</name>
        <dbReference type="ChEBI" id="CHEBI:29105"/>
        <label>1</label>
    </ligand>
</feature>
<dbReference type="PANTHER" id="PTHR43137">
    <property type="entry name" value="DIHYDROOROTASE"/>
    <property type="match status" value="1"/>
</dbReference>
<dbReference type="PIRSF" id="PIRSF001237">
    <property type="entry name" value="DHOdimr"/>
    <property type="match status" value="1"/>
</dbReference>
<dbReference type="SUPFAM" id="SSF51556">
    <property type="entry name" value="Metallo-dependent hydrolases"/>
    <property type="match status" value="1"/>
</dbReference>
<keyword evidence="5 9" id="KW-0479">Metal-binding</keyword>
<dbReference type="NCBIfam" id="TIGR00856">
    <property type="entry name" value="pyrC_dimer"/>
    <property type="match status" value="1"/>
</dbReference>
<evidence type="ECO:0000256" key="8">
    <source>
        <dbReference type="ARBA" id="ARBA00022975"/>
    </source>
</evidence>
<evidence type="ECO:0000256" key="7">
    <source>
        <dbReference type="ARBA" id="ARBA00022833"/>
    </source>
</evidence>
<dbReference type="EMBL" id="CP136864">
    <property type="protein sequence ID" value="WOJ95213.1"/>
    <property type="molecule type" value="Genomic_DNA"/>
</dbReference>
<feature type="modified residue" description="N6-carboxylysine" evidence="9">
    <location>
        <position position="100"/>
    </location>
</feature>
<feature type="binding site" evidence="9">
    <location>
        <position position="13"/>
    </location>
    <ligand>
        <name>Zn(2+)</name>
        <dbReference type="ChEBI" id="CHEBI:29105"/>
        <label>1</label>
    </ligand>
</feature>
<comment type="similarity">
    <text evidence="3 9 10">Belongs to the metallo-dependent hydrolases superfamily. DHOase family. Class II DHOase subfamily.</text>
</comment>
<dbReference type="GO" id="GO:0004151">
    <property type="term" value="F:dihydroorotase activity"/>
    <property type="evidence" value="ECO:0007669"/>
    <property type="project" value="UniProtKB-EC"/>
</dbReference>
<comment type="function">
    <text evidence="1 9">Catalyzes the reversible cyclization of carbamoyl aspartate to dihydroorotate.</text>
</comment>
<name>A0ABZ0I902_9GAMM</name>
<gene>
    <name evidence="9 12" type="primary">pyrC</name>
    <name evidence="12" type="ORF">R0135_08565</name>
</gene>
<dbReference type="InterPro" id="IPR032466">
    <property type="entry name" value="Metal_Hydrolase"/>
</dbReference>